<dbReference type="SUPFAM" id="SSF46785">
    <property type="entry name" value="Winged helix' DNA-binding domain"/>
    <property type="match status" value="1"/>
</dbReference>
<accession>A0A1Y2EW44</accession>
<evidence type="ECO:0000256" key="4">
    <source>
        <dbReference type="ARBA" id="ARBA00022490"/>
    </source>
</evidence>
<keyword evidence="9" id="KW-0539">Nucleus</keyword>
<dbReference type="InterPro" id="IPR000994">
    <property type="entry name" value="Pept_M24"/>
</dbReference>
<proteinExistence type="inferred from homology"/>
<dbReference type="EMBL" id="MCFI01000025">
    <property type="protein sequence ID" value="ORY75809.1"/>
    <property type="molecule type" value="Genomic_DNA"/>
</dbReference>
<keyword evidence="6" id="KW-0479">Metal-binding</keyword>
<keyword evidence="8" id="KW-0482">Metalloprotease</keyword>
<evidence type="ECO:0000256" key="5">
    <source>
        <dbReference type="ARBA" id="ARBA00022670"/>
    </source>
</evidence>
<evidence type="ECO:0000256" key="9">
    <source>
        <dbReference type="ARBA" id="ARBA00023242"/>
    </source>
</evidence>
<comment type="subcellular location">
    <subcellularLocation>
        <location evidence="2">Cytoplasm</location>
    </subcellularLocation>
    <subcellularLocation>
        <location evidence="1">Nucleus</location>
    </subcellularLocation>
</comment>
<dbReference type="Gene3D" id="3.90.230.10">
    <property type="entry name" value="Creatinase/methionine aminopeptidase superfamily"/>
    <property type="match status" value="1"/>
</dbReference>
<evidence type="ECO:0000256" key="10">
    <source>
        <dbReference type="ARBA" id="ARBA00026155"/>
    </source>
</evidence>
<evidence type="ECO:0000313" key="14">
    <source>
        <dbReference type="EMBL" id="ORY75809.1"/>
    </source>
</evidence>
<evidence type="ECO:0000256" key="12">
    <source>
        <dbReference type="ARBA" id="ARBA00034680"/>
    </source>
</evidence>
<sequence>MPAMEVVEGPAQPDVLTDSVMGKYSLAAQFTNAALAKVLEACRPGANTAALCLLGDALMQEGTSRVFKRDKQLEKGSAEPTTVNVNNCLGGYAPMEEEGAYILQAGDLVKVSLGVHIDGYTAKACHTMLVTQGQQSEAIQGPVADVTVATCAATEAVTRLLAQAQPPSALEDTQSVTLAQLRSLVEACAAAFDVRVCEGSKVRRLRRFLVGQATVEEEALDENDRPKQITWVYRPVTAPAQTSADRLQAEEEETTQVSPGEVWLLDLAFSTGKGAVRPHGVLRPTLYARDYGVTYQPKLKASQETLREVTATKSVFPFHLRTLSNQKVARMGVSECERKGLLVAYPVLCEHPKEFVSRQASTLALLGKEVVKLTGTTGDVPWVKSAHSVEDGSDLAKCLALPLKVRKASAVVESSAMEL</sequence>
<protein>
    <recommendedName>
        <fullName evidence="10">Probable metalloprotease ARX1</fullName>
    </recommendedName>
    <alternativeName>
        <fullName evidence="11">Associated with ribosomal export complex protein 1</fullName>
    </alternativeName>
</protein>
<comment type="caution">
    <text evidence="14">The sequence shown here is derived from an EMBL/GenBank/DDBJ whole genome shotgun (WGS) entry which is preliminary data.</text>
</comment>
<dbReference type="InterPro" id="IPR036388">
    <property type="entry name" value="WH-like_DNA-bd_sf"/>
</dbReference>
<gene>
    <name evidence="14" type="ORF">BCR37DRAFT_383966</name>
</gene>
<keyword evidence="7" id="KW-0378">Hydrolase</keyword>
<dbReference type="InterPro" id="IPR047113">
    <property type="entry name" value="PA2G4/ARX1"/>
</dbReference>
<dbReference type="Gene3D" id="1.10.10.10">
    <property type="entry name" value="Winged helix-like DNA-binding domain superfamily/Winged helix DNA-binding domain"/>
    <property type="match status" value="1"/>
</dbReference>
<dbReference type="Proteomes" id="UP000193685">
    <property type="component" value="Unassembled WGS sequence"/>
</dbReference>
<evidence type="ECO:0000256" key="2">
    <source>
        <dbReference type="ARBA" id="ARBA00004496"/>
    </source>
</evidence>
<feature type="domain" description="Peptidase M24" evidence="13">
    <location>
        <begin position="26"/>
        <end position="143"/>
    </location>
</feature>
<comment type="similarity">
    <text evidence="3">Belongs to the peptidase M24 family.</text>
</comment>
<reference evidence="14 15" key="1">
    <citation type="submission" date="2016-07" db="EMBL/GenBank/DDBJ databases">
        <title>Pervasive Adenine N6-methylation of Active Genes in Fungi.</title>
        <authorList>
            <consortium name="DOE Joint Genome Institute"/>
            <person name="Mondo S.J."/>
            <person name="Dannebaum R.O."/>
            <person name="Kuo R.C."/>
            <person name="Labutti K."/>
            <person name="Haridas S."/>
            <person name="Kuo A."/>
            <person name="Salamov A."/>
            <person name="Ahrendt S.R."/>
            <person name="Lipzen A."/>
            <person name="Sullivan W."/>
            <person name="Andreopoulos W.B."/>
            <person name="Clum A."/>
            <person name="Lindquist E."/>
            <person name="Daum C."/>
            <person name="Ramamoorthy G.K."/>
            <person name="Gryganskyi A."/>
            <person name="Culley D."/>
            <person name="Magnuson J.K."/>
            <person name="James T.Y."/>
            <person name="O'Malley M.A."/>
            <person name="Stajich J.E."/>
            <person name="Spatafora J.W."/>
            <person name="Visel A."/>
            <person name="Grigoriev I.V."/>
        </authorList>
    </citation>
    <scope>NUCLEOTIDE SEQUENCE [LARGE SCALE GENOMIC DNA]</scope>
    <source>
        <strain evidence="14 15">12-1054</strain>
    </source>
</reference>
<evidence type="ECO:0000256" key="1">
    <source>
        <dbReference type="ARBA" id="ARBA00004123"/>
    </source>
</evidence>
<dbReference type="InterPro" id="IPR036005">
    <property type="entry name" value="Creatinase/aminopeptidase-like"/>
</dbReference>
<evidence type="ECO:0000259" key="13">
    <source>
        <dbReference type="Pfam" id="PF00557"/>
    </source>
</evidence>
<evidence type="ECO:0000256" key="3">
    <source>
        <dbReference type="ARBA" id="ARBA00007319"/>
    </source>
</evidence>
<dbReference type="GO" id="GO:0008237">
    <property type="term" value="F:metallopeptidase activity"/>
    <property type="evidence" value="ECO:0007669"/>
    <property type="project" value="UniProtKB-KW"/>
</dbReference>
<keyword evidence="4" id="KW-0963">Cytoplasm</keyword>
<dbReference type="GO" id="GO:0006508">
    <property type="term" value="P:proteolysis"/>
    <property type="evidence" value="ECO:0007669"/>
    <property type="project" value="UniProtKB-KW"/>
</dbReference>
<name>A0A1Y2EW44_PROLT</name>
<dbReference type="PANTHER" id="PTHR10804">
    <property type="entry name" value="PROTEASE FAMILY M24 METHIONYL AMINOPEPTIDASE, AMINOPEPTIDASE P"/>
    <property type="match status" value="1"/>
</dbReference>
<evidence type="ECO:0000256" key="6">
    <source>
        <dbReference type="ARBA" id="ARBA00022723"/>
    </source>
</evidence>
<dbReference type="FunFam" id="1.10.10.10:FF:000029">
    <property type="entry name" value="Proliferation-associated 2G4, a"/>
    <property type="match status" value="1"/>
</dbReference>
<dbReference type="SUPFAM" id="SSF55920">
    <property type="entry name" value="Creatinase/aminopeptidase"/>
    <property type="match status" value="1"/>
</dbReference>
<dbReference type="GO" id="GO:0046872">
    <property type="term" value="F:metal ion binding"/>
    <property type="evidence" value="ECO:0007669"/>
    <property type="project" value="UniProtKB-KW"/>
</dbReference>
<evidence type="ECO:0000256" key="11">
    <source>
        <dbReference type="ARBA" id="ARBA00033475"/>
    </source>
</evidence>
<dbReference type="AlphaFoldDB" id="A0A1Y2EW44"/>
<keyword evidence="5" id="KW-0645">Protease</keyword>
<evidence type="ECO:0000313" key="15">
    <source>
        <dbReference type="Proteomes" id="UP000193685"/>
    </source>
</evidence>
<dbReference type="OrthoDB" id="5876363at2759"/>
<dbReference type="RefSeq" id="XP_040722457.1">
    <property type="nucleotide sequence ID" value="XM_040870138.1"/>
</dbReference>
<organism evidence="14 15">
    <name type="scientific">Protomyces lactucae-debilis</name>
    <dbReference type="NCBI Taxonomy" id="2754530"/>
    <lineage>
        <taxon>Eukaryota</taxon>
        <taxon>Fungi</taxon>
        <taxon>Dikarya</taxon>
        <taxon>Ascomycota</taxon>
        <taxon>Taphrinomycotina</taxon>
        <taxon>Taphrinomycetes</taxon>
        <taxon>Taphrinales</taxon>
        <taxon>Protomycetaceae</taxon>
        <taxon>Protomyces</taxon>
    </lineage>
</organism>
<evidence type="ECO:0000256" key="7">
    <source>
        <dbReference type="ARBA" id="ARBA00022801"/>
    </source>
</evidence>
<dbReference type="GO" id="GO:0005737">
    <property type="term" value="C:cytoplasm"/>
    <property type="evidence" value="ECO:0007669"/>
    <property type="project" value="UniProtKB-SubCell"/>
</dbReference>
<dbReference type="InterPro" id="IPR036390">
    <property type="entry name" value="WH_DNA-bd_sf"/>
</dbReference>
<comment type="function">
    <text evidence="12">Probable metalloprotease involved in proper assembly of pre-ribosomal particles during the biogenesis of the 60S ribosomal subunit. Accompanies the pre-60S particles to the cytoplasm.</text>
</comment>
<dbReference type="STRING" id="56484.A0A1Y2EW44"/>
<evidence type="ECO:0000256" key="8">
    <source>
        <dbReference type="ARBA" id="ARBA00023049"/>
    </source>
</evidence>
<dbReference type="GeneID" id="63786737"/>
<keyword evidence="15" id="KW-1185">Reference proteome</keyword>
<dbReference type="OMA" id="DCIIARR"/>
<dbReference type="PANTHER" id="PTHR10804:SF102">
    <property type="entry name" value="METALLOPROTEASE ARX1-RELATED"/>
    <property type="match status" value="1"/>
</dbReference>
<dbReference type="Pfam" id="PF00557">
    <property type="entry name" value="Peptidase_M24"/>
    <property type="match status" value="1"/>
</dbReference>
<dbReference type="GO" id="GO:0005634">
    <property type="term" value="C:nucleus"/>
    <property type="evidence" value="ECO:0007669"/>
    <property type="project" value="UniProtKB-SubCell"/>
</dbReference>